<evidence type="ECO:0000256" key="1">
    <source>
        <dbReference type="SAM" id="Phobius"/>
    </source>
</evidence>
<evidence type="ECO:0000313" key="2">
    <source>
        <dbReference type="EMBL" id="GAA3012453.1"/>
    </source>
</evidence>
<gene>
    <name evidence="2" type="ORF">GCM10019998_05860</name>
</gene>
<keyword evidence="3" id="KW-1185">Reference proteome</keyword>
<keyword evidence="1" id="KW-0472">Membrane</keyword>
<accession>A0ABN3Y2S9</accession>
<reference evidence="2 3" key="1">
    <citation type="journal article" date="2019" name="Int. J. Syst. Evol. Microbiol.">
        <title>The Global Catalogue of Microorganisms (GCM) 10K type strain sequencing project: providing services to taxonomists for standard genome sequencing and annotation.</title>
        <authorList>
            <consortium name="The Broad Institute Genomics Platform"/>
            <consortium name="The Broad Institute Genome Sequencing Center for Infectious Disease"/>
            <person name="Wu L."/>
            <person name="Ma J."/>
        </authorList>
    </citation>
    <scope>NUCLEOTIDE SEQUENCE [LARGE SCALE GENOMIC DNA]</scope>
    <source>
        <strain evidence="2 3">JCM 8736</strain>
    </source>
</reference>
<feature type="transmembrane region" description="Helical" evidence="1">
    <location>
        <begin position="29"/>
        <end position="49"/>
    </location>
</feature>
<keyword evidence="1" id="KW-0812">Transmembrane</keyword>
<feature type="transmembrane region" description="Helical" evidence="1">
    <location>
        <begin position="83"/>
        <end position="102"/>
    </location>
</feature>
<protein>
    <submittedName>
        <fullName evidence="2">Uncharacterized protein</fullName>
    </submittedName>
</protein>
<sequence>MKFFEWRSWLFLLLAFVFLVFIFQDWPDLWSVAKDIIGVVLNLFVFIGMRNDKKTPVNEHQSIGEEKTDEKIVMKSDQKTLKWLYRLLIFIFLTFIILYYVYDKNTILAAISLVSLFYWSISNLINIIFGYIYTKKYK</sequence>
<feature type="transmembrane region" description="Helical" evidence="1">
    <location>
        <begin position="7"/>
        <end position="23"/>
    </location>
</feature>
<dbReference type="RefSeq" id="WP_068707732.1">
    <property type="nucleotide sequence ID" value="NZ_BAAAXQ010000014.1"/>
</dbReference>
<comment type="caution">
    <text evidence="2">The sequence shown here is derived from an EMBL/GenBank/DDBJ whole genome shotgun (WGS) entry which is preliminary data.</text>
</comment>
<proteinExistence type="predicted"/>
<evidence type="ECO:0000313" key="3">
    <source>
        <dbReference type="Proteomes" id="UP001501577"/>
    </source>
</evidence>
<feature type="transmembrane region" description="Helical" evidence="1">
    <location>
        <begin position="108"/>
        <end position="133"/>
    </location>
</feature>
<organism evidence="2 3">
    <name type="scientific">Tetragenococcus solitarius</name>
    <dbReference type="NCBI Taxonomy" id="71453"/>
    <lineage>
        <taxon>Bacteria</taxon>
        <taxon>Bacillati</taxon>
        <taxon>Bacillota</taxon>
        <taxon>Bacilli</taxon>
        <taxon>Lactobacillales</taxon>
        <taxon>Enterococcaceae</taxon>
        <taxon>Tetragenococcus</taxon>
    </lineage>
</organism>
<dbReference type="EMBL" id="BAAAXQ010000014">
    <property type="protein sequence ID" value="GAA3012453.1"/>
    <property type="molecule type" value="Genomic_DNA"/>
</dbReference>
<dbReference type="Proteomes" id="UP001501577">
    <property type="component" value="Unassembled WGS sequence"/>
</dbReference>
<name>A0ABN3Y2S9_9ENTE</name>
<keyword evidence="1" id="KW-1133">Transmembrane helix</keyword>